<evidence type="ECO:0000313" key="4">
    <source>
        <dbReference type="EMBL" id="KAJ3490688.1"/>
    </source>
</evidence>
<gene>
    <name evidence="4" type="ORF">NLI96_g1250</name>
</gene>
<protein>
    <recommendedName>
        <fullName evidence="6">Nitronate monooxygenase domain-containing protein</fullName>
    </recommendedName>
</protein>
<proteinExistence type="predicted"/>
<dbReference type="PANTHER" id="PTHR32332">
    <property type="entry name" value="2-NITROPROPANE DIOXYGENASE"/>
    <property type="match status" value="1"/>
</dbReference>
<evidence type="ECO:0008006" key="6">
    <source>
        <dbReference type="Google" id="ProtNLM"/>
    </source>
</evidence>
<dbReference type="InterPro" id="IPR004136">
    <property type="entry name" value="NMO"/>
</dbReference>
<dbReference type="SUPFAM" id="SSF51412">
    <property type="entry name" value="Inosine monophosphate dehydrogenase (IMPDH)"/>
    <property type="match status" value="1"/>
</dbReference>
<dbReference type="Gene3D" id="3.20.20.70">
    <property type="entry name" value="Aldolase class I"/>
    <property type="match status" value="1"/>
</dbReference>
<dbReference type="GO" id="GO:0018580">
    <property type="term" value="F:nitronate monooxygenase activity"/>
    <property type="evidence" value="ECO:0007669"/>
    <property type="project" value="InterPro"/>
</dbReference>
<accession>A0AAD5YL85</accession>
<evidence type="ECO:0000313" key="5">
    <source>
        <dbReference type="Proteomes" id="UP001212997"/>
    </source>
</evidence>
<evidence type="ECO:0000256" key="3">
    <source>
        <dbReference type="ARBA" id="ARBA00023002"/>
    </source>
</evidence>
<comment type="caution">
    <text evidence="4">The sequence shown here is derived from an EMBL/GenBank/DDBJ whole genome shotgun (WGS) entry which is preliminary data.</text>
</comment>
<sequence>MAIPGIADMAIAVSQAGGFGLLGTAFDSSEAVKEKLSNARSKLNIAPGAPIPIGVGFIGWVLDKPSDDPRIQAALDQNPTAIWFAFGDDLGEIYRADALRATNEWKVDALVVQGIESGGHGGSEAPPLIDLLQAVLTAIPNGPLIVAAGGIATGAQIASLLTMGADGVVLGTRFLFTHECGWSPAKKGVIVSADLSATTRNMAFDEVNKSMGWPEGCDGRAVANKIIDDQKEGLSLEERLKRFDESAAKGETDRLVVWAGIGVGLTKEIKNAADVVKELNEEIIQTLEKASRLLV</sequence>
<keyword evidence="3" id="KW-0560">Oxidoreductase</keyword>
<dbReference type="InterPro" id="IPR013785">
    <property type="entry name" value="Aldolase_TIM"/>
</dbReference>
<dbReference type="Proteomes" id="UP001212997">
    <property type="component" value="Unassembled WGS sequence"/>
</dbReference>
<evidence type="ECO:0000256" key="2">
    <source>
        <dbReference type="ARBA" id="ARBA00022643"/>
    </source>
</evidence>
<evidence type="ECO:0000256" key="1">
    <source>
        <dbReference type="ARBA" id="ARBA00022630"/>
    </source>
</evidence>
<organism evidence="4 5">
    <name type="scientific">Meripilus lineatus</name>
    <dbReference type="NCBI Taxonomy" id="2056292"/>
    <lineage>
        <taxon>Eukaryota</taxon>
        <taxon>Fungi</taxon>
        <taxon>Dikarya</taxon>
        <taxon>Basidiomycota</taxon>
        <taxon>Agaricomycotina</taxon>
        <taxon>Agaricomycetes</taxon>
        <taxon>Polyporales</taxon>
        <taxon>Meripilaceae</taxon>
        <taxon>Meripilus</taxon>
    </lineage>
</organism>
<keyword evidence="1" id="KW-0285">Flavoprotein</keyword>
<keyword evidence="2" id="KW-0288">FMN</keyword>
<dbReference type="AlphaFoldDB" id="A0AAD5YL85"/>
<reference evidence="4" key="1">
    <citation type="submission" date="2022-07" db="EMBL/GenBank/DDBJ databases">
        <title>Genome Sequence of Physisporinus lineatus.</title>
        <authorList>
            <person name="Buettner E."/>
        </authorList>
    </citation>
    <scope>NUCLEOTIDE SEQUENCE</scope>
    <source>
        <strain evidence="4">VT162</strain>
    </source>
</reference>
<dbReference type="PANTHER" id="PTHR32332:SF31">
    <property type="entry name" value="2-NITROPROPANE DIOXYGENASE FAMILY, PUTATIVE (AFU_ORTHOLOGUE AFUA_2G09850)-RELATED"/>
    <property type="match status" value="1"/>
</dbReference>
<dbReference type="CDD" id="cd04730">
    <property type="entry name" value="NPD_like"/>
    <property type="match status" value="1"/>
</dbReference>
<keyword evidence="5" id="KW-1185">Reference proteome</keyword>
<dbReference type="EMBL" id="JANAWD010000024">
    <property type="protein sequence ID" value="KAJ3490688.1"/>
    <property type="molecule type" value="Genomic_DNA"/>
</dbReference>
<dbReference type="Pfam" id="PF03060">
    <property type="entry name" value="NMO"/>
    <property type="match status" value="1"/>
</dbReference>
<name>A0AAD5YL85_9APHY</name>